<evidence type="ECO:0000313" key="2">
    <source>
        <dbReference type="Proteomes" id="UP000789524"/>
    </source>
</evidence>
<name>A0A8J2VV00_9NEOP</name>
<dbReference type="AlphaFoldDB" id="A0A8J2VV00"/>
<dbReference type="Proteomes" id="UP000789524">
    <property type="component" value="Unassembled WGS sequence"/>
</dbReference>
<gene>
    <name evidence="1" type="ORF">DCHRY22_LOCUS6973</name>
</gene>
<protein>
    <submittedName>
        <fullName evidence="1">(African queen) hypothetical protein</fullName>
    </submittedName>
</protein>
<keyword evidence="2" id="KW-1185">Reference proteome</keyword>
<evidence type="ECO:0000313" key="1">
    <source>
        <dbReference type="EMBL" id="CAG9566316.1"/>
    </source>
</evidence>
<dbReference type="EMBL" id="CAKASE010000056">
    <property type="protein sequence ID" value="CAG9566316.1"/>
    <property type="molecule type" value="Genomic_DNA"/>
</dbReference>
<proteinExistence type="predicted"/>
<reference evidence="1" key="1">
    <citation type="submission" date="2021-09" db="EMBL/GenBank/DDBJ databases">
        <authorList>
            <person name="Martin H S."/>
        </authorList>
    </citation>
    <scope>NUCLEOTIDE SEQUENCE</scope>
</reference>
<comment type="caution">
    <text evidence="1">The sequence shown here is derived from an EMBL/GenBank/DDBJ whole genome shotgun (WGS) entry which is preliminary data.</text>
</comment>
<accession>A0A8J2VV00</accession>
<sequence>MNTRTYVRKIANLSMEMQTNTLELRYKPKALITRRILHRRLPTSQAFVYFQPIWNKANTMNTRNNDNDMI</sequence>
<organism evidence="1 2">
    <name type="scientific">Danaus chrysippus</name>
    <name type="common">African queen</name>
    <dbReference type="NCBI Taxonomy" id="151541"/>
    <lineage>
        <taxon>Eukaryota</taxon>
        <taxon>Metazoa</taxon>
        <taxon>Ecdysozoa</taxon>
        <taxon>Arthropoda</taxon>
        <taxon>Hexapoda</taxon>
        <taxon>Insecta</taxon>
        <taxon>Pterygota</taxon>
        <taxon>Neoptera</taxon>
        <taxon>Endopterygota</taxon>
        <taxon>Lepidoptera</taxon>
        <taxon>Glossata</taxon>
        <taxon>Ditrysia</taxon>
        <taxon>Papilionoidea</taxon>
        <taxon>Nymphalidae</taxon>
        <taxon>Danainae</taxon>
        <taxon>Danaini</taxon>
        <taxon>Danaina</taxon>
        <taxon>Danaus</taxon>
        <taxon>Anosia</taxon>
    </lineage>
</organism>